<evidence type="ECO:0000259" key="1">
    <source>
        <dbReference type="Pfam" id="PF01636"/>
    </source>
</evidence>
<evidence type="ECO:0000313" key="2">
    <source>
        <dbReference type="EMBL" id="WHY50223.1"/>
    </source>
</evidence>
<dbReference type="InterPro" id="IPR002575">
    <property type="entry name" value="Aminoglycoside_PTrfase"/>
</dbReference>
<feature type="domain" description="Aminoglycoside phosphotransferase" evidence="1">
    <location>
        <begin position="13"/>
        <end position="187"/>
    </location>
</feature>
<dbReference type="InterPro" id="IPR011009">
    <property type="entry name" value="Kinase-like_dom_sf"/>
</dbReference>
<name>A0AAX3WU00_9BACI</name>
<proteinExistence type="predicted"/>
<dbReference type="Pfam" id="PF01636">
    <property type="entry name" value="APH"/>
    <property type="match status" value="1"/>
</dbReference>
<dbReference type="Proteomes" id="UP001178322">
    <property type="component" value="Chromosome"/>
</dbReference>
<accession>A0AAX3WU00</accession>
<dbReference type="RefSeq" id="WP_283868909.1">
    <property type="nucleotide sequence ID" value="NZ_CP126101.1"/>
</dbReference>
<gene>
    <name evidence="2" type="ORF">QNH24_18075</name>
</gene>
<protein>
    <submittedName>
        <fullName evidence="2">Phosphotransferase</fullName>
    </submittedName>
</protein>
<dbReference type="EMBL" id="CP126101">
    <property type="protein sequence ID" value="WHY50223.1"/>
    <property type="molecule type" value="Genomic_DNA"/>
</dbReference>
<organism evidence="2 3">
    <name type="scientific">Lysinibacillus pakistanensis</name>
    <dbReference type="NCBI Taxonomy" id="759811"/>
    <lineage>
        <taxon>Bacteria</taxon>
        <taxon>Bacillati</taxon>
        <taxon>Bacillota</taxon>
        <taxon>Bacilli</taxon>
        <taxon>Bacillales</taxon>
        <taxon>Bacillaceae</taxon>
        <taxon>Lysinibacillus</taxon>
    </lineage>
</organism>
<dbReference type="SUPFAM" id="SSF56112">
    <property type="entry name" value="Protein kinase-like (PK-like)"/>
    <property type="match status" value="1"/>
</dbReference>
<sequence>MKPNIWKYKYRSKNYFVKRAKQLEIAEKVKAIHRKLGRLEPSLVLPIVNSDDEHLIVQVWQEGSHSANFTYKKDRIESLKLLFALHDTHKKIAWQKVPGLHTYSQLLKWQMRHLRFKSRRNEFRAFLTKEEIDQILHYSDKSLQLISMENVPEKDITLLHGDVVHHNFLRCSNGELKLIDFDLAHLGEADDEYILWLHRVLPAVDYDLTKIFSELPELKRLDKRKLHRLKYPNELLREWLFAVDLPLDQQLVFLDYLVPFTKRALTYWPKLWYDIDRMMKK</sequence>
<evidence type="ECO:0000313" key="3">
    <source>
        <dbReference type="Proteomes" id="UP001178322"/>
    </source>
</evidence>
<dbReference type="Gene3D" id="3.90.1200.10">
    <property type="match status" value="1"/>
</dbReference>
<reference evidence="2" key="1">
    <citation type="submission" date="2023-05" db="EMBL/GenBank/DDBJ databases">
        <title>Comparative genomics of Bacillaceae isolates and their secondary metabolite potential.</title>
        <authorList>
            <person name="Song L."/>
            <person name="Nielsen L.J."/>
            <person name="Mohite O."/>
            <person name="Xu X."/>
            <person name="Weber T."/>
            <person name="Kovacs A.T."/>
        </authorList>
    </citation>
    <scope>NUCLEOTIDE SEQUENCE</scope>
    <source>
        <strain evidence="2">LY1</strain>
    </source>
</reference>
<dbReference type="AlphaFoldDB" id="A0AAX3WU00"/>